<dbReference type="PANTHER" id="PTHR23305">
    <property type="entry name" value="OBG GTPASE FAMILY"/>
    <property type="match status" value="1"/>
</dbReference>
<feature type="domain" description="TGS" evidence="9">
    <location>
        <begin position="279"/>
        <end position="362"/>
    </location>
</feature>
<dbReference type="Gene3D" id="3.10.20.30">
    <property type="match status" value="1"/>
</dbReference>
<feature type="coiled-coil region" evidence="7">
    <location>
        <begin position="131"/>
        <end position="158"/>
    </location>
</feature>
<comment type="cofactor">
    <cofactor evidence="1">
        <name>Mg(2+)</name>
        <dbReference type="ChEBI" id="CHEBI:18420"/>
    </cofactor>
</comment>
<evidence type="ECO:0000256" key="6">
    <source>
        <dbReference type="HAMAP-Rule" id="MF_00944"/>
    </source>
</evidence>
<dbReference type="NCBIfam" id="TIGR00092">
    <property type="entry name" value="redox-regulated ATPase YchF"/>
    <property type="match status" value="1"/>
</dbReference>
<sequence length="364" mass="39614">MPLNCGIVGLPNVGKSTLFNAITNTSNAQAANYPFCTIEPNSGIVPVGDERLEKLAKIAGSEKIIPNTIEIIDIAGLVKGASKGEGLGNQFLGNIRQVDAILHVVRCFEDDDIIHVDGNVDPLRDIEVIETELLLADIAVLEKRADNLQKKMKTQKDAGLELEIAKKLINAMNNGTMASNVSLSNDEIQIAKTFQLITQKPVIYIINTDEKGLKNTNKYAQSVMEFAKKRNINTVTICAKVEAELSEFEGEDKKTMLAELGLTSSGLEKIARSAFDILDLITFFTIGPKEAHAWSIKRGGSAPNAAGVIHTDFEKGFIKAEVISYNDYVTLGGEAGAKQAGKFRLEGKEYLICDGDIVHFKFNV</sequence>
<evidence type="ECO:0000256" key="1">
    <source>
        <dbReference type="ARBA" id="ARBA00001946"/>
    </source>
</evidence>
<dbReference type="InterPro" id="IPR012675">
    <property type="entry name" value="Beta-grasp_dom_sf"/>
</dbReference>
<dbReference type="InterPro" id="IPR004396">
    <property type="entry name" value="ATPase_YchF/OLA1"/>
</dbReference>
<evidence type="ECO:0000256" key="7">
    <source>
        <dbReference type="SAM" id="Coils"/>
    </source>
</evidence>
<organism evidence="10 11">
    <name type="scientific">Candidatus Deianiraea vastatrix</name>
    <dbReference type="NCBI Taxonomy" id="2163644"/>
    <lineage>
        <taxon>Bacteria</taxon>
        <taxon>Pseudomonadati</taxon>
        <taxon>Pseudomonadota</taxon>
        <taxon>Alphaproteobacteria</taxon>
        <taxon>Rickettsiales</taxon>
        <taxon>Candidatus Deianiraeaceae</taxon>
        <taxon>Candidatus Deianiraea</taxon>
    </lineage>
</organism>
<dbReference type="Pfam" id="PF06071">
    <property type="entry name" value="YchF-GTPase_C"/>
    <property type="match status" value="1"/>
</dbReference>
<name>A0A5B8XEX7_9RICK</name>
<gene>
    <name evidence="6" type="primary">ychF</name>
    <name evidence="10" type="ORF">Deia_00077</name>
</gene>
<keyword evidence="11" id="KW-1185">Reference proteome</keyword>
<keyword evidence="7" id="KW-0175">Coiled coil</keyword>
<dbReference type="Gene3D" id="1.10.150.300">
    <property type="entry name" value="TGS-like domain"/>
    <property type="match status" value="1"/>
</dbReference>
<evidence type="ECO:0000256" key="5">
    <source>
        <dbReference type="ARBA" id="ARBA00022842"/>
    </source>
</evidence>
<dbReference type="GO" id="GO:0005737">
    <property type="term" value="C:cytoplasm"/>
    <property type="evidence" value="ECO:0007669"/>
    <property type="project" value="TreeGrafter"/>
</dbReference>
<protein>
    <recommendedName>
        <fullName evidence="6">Ribosome-binding ATPase YchF</fullName>
    </recommendedName>
</protein>
<dbReference type="InterPro" id="IPR006073">
    <property type="entry name" value="GTP-bd"/>
</dbReference>
<dbReference type="FunFam" id="3.10.20.30:FF:000001">
    <property type="entry name" value="Ribosome-binding ATPase YchF"/>
    <property type="match status" value="1"/>
</dbReference>
<dbReference type="InterPro" id="IPR027417">
    <property type="entry name" value="P-loop_NTPase"/>
</dbReference>
<dbReference type="Proteomes" id="UP000321934">
    <property type="component" value="Chromosome"/>
</dbReference>
<feature type="binding site" evidence="6">
    <location>
        <begin position="12"/>
        <end position="17"/>
    </location>
    <ligand>
        <name>ATP</name>
        <dbReference type="ChEBI" id="CHEBI:30616"/>
    </ligand>
</feature>
<dbReference type="PANTHER" id="PTHR23305:SF18">
    <property type="entry name" value="OBG-TYPE G DOMAIN-CONTAINING PROTEIN"/>
    <property type="match status" value="1"/>
</dbReference>
<dbReference type="InterPro" id="IPR013029">
    <property type="entry name" value="YchF_C"/>
</dbReference>
<evidence type="ECO:0000256" key="4">
    <source>
        <dbReference type="ARBA" id="ARBA00022840"/>
    </source>
</evidence>
<dbReference type="PROSITE" id="PS51880">
    <property type="entry name" value="TGS"/>
    <property type="match status" value="1"/>
</dbReference>
<keyword evidence="3 6" id="KW-0547">Nucleotide-binding</keyword>
<evidence type="ECO:0000313" key="11">
    <source>
        <dbReference type="Proteomes" id="UP000321934"/>
    </source>
</evidence>
<dbReference type="InterPro" id="IPR012676">
    <property type="entry name" value="TGS-like"/>
</dbReference>
<dbReference type="InterPro" id="IPR041706">
    <property type="entry name" value="YchF_N"/>
</dbReference>
<dbReference type="GO" id="GO:0016887">
    <property type="term" value="F:ATP hydrolysis activity"/>
    <property type="evidence" value="ECO:0007669"/>
    <property type="project" value="UniProtKB-UniRule"/>
</dbReference>
<evidence type="ECO:0000259" key="8">
    <source>
        <dbReference type="PROSITE" id="PS51710"/>
    </source>
</evidence>
<dbReference type="RefSeq" id="WP_146820199.1">
    <property type="nucleotide sequence ID" value="NZ_CP029077.1"/>
</dbReference>
<dbReference type="GO" id="GO:0005524">
    <property type="term" value="F:ATP binding"/>
    <property type="evidence" value="ECO:0007669"/>
    <property type="project" value="UniProtKB-UniRule"/>
</dbReference>
<dbReference type="GO" id="GO:0046872">
    <property type="term" value="F:metal ion binding"/>
    <property type="evidence" value="ECO:0007669"/>
    <property type="project" value="UniProtKB-KW"/>
</dbReference>
<dbReference type="GO" id="GO:0043023">
    <property type="term" value="F:ribosomal large subunit binding"/>
    <property type="evidence" value="ECO:0007669"/>
    <property type="project" value="UniProtKB-UniRule"/>
</dbReference>
<dbReference type="SUPFAM" id="SSF81271">
    <property type="entry name" value="TGS-like"/>
    <property type="match status" value="1"/>
</dbReference>
<dbReference type="InterPro" id="IPR031167">
    <property type="entry name" value="G_OBG"/>
</dbReference>
<reference evidence="10 11" key="1">
    <citation type="journal article" date="2019" name="ISME J.">
        <title>Deianiraea, an extracellular bacterium associated with the ciliate Paramecium, suggests an alternative scenario for the evolution of Rickettsiales.</title>
        <authorList>
            <person name="Castelli M."/>
            <person name="Sabaneyeva E."/>
            <person name="Lanzoni O."/>
            <person name="Lebedeva N."/>
            <person name="Floriano A.M."/>
            <person name="Gaiarsa S."/>
            <person name="Benken K."/>
            <person name="Modeo L."/>
            <person name="Bandi C."/>
            <person name="Potekhin A."/>
            <person name="Sassera D."/>
            <person name="Petroni G."/>
        </authorList>
    </citation>
    <scope>NUCLEOTIDE SEQUENCE [LARGE SCALE GENOMIC DNA]</scope>
    <source>
        <strain evidence="10">CyL4-1</strain>
    </source>
</reference>
<dbReference type="Pfam" id="PF01926">
    <property type="entry name" value="MMR_HSR1"/>
    <property type="match status" value="1"/>
</dbReference>
<dbReference type="EMBL" id="CP029077">
    <property type="protein sequence ID" value="QED22891.1"/>
    <property type="molecule type" value="Genomic_DNA"/>
</dbReference>
<dbReference type="HAMAP" id="MF_00944">
    <property type="entry name" value="YchF_OLA1_ATPase"/>
    <property type="match status" value="1"/>
</dbReference>
<feature type="domain" description="OBG-type G" evidence="8">
    <location>
        <begin position="3"/>
        <end position="257"/>
    </location>
</feature>
<accession>A0A5B8XEX7</accession>
<dbReference type="PRINTS" id="PR00326">
    <property type="entry name" value="GTP1OBG"/>
</dbReference>
<dbReference type="AlphaFoldDB" id="A0A5B8XEX7"/>
<comment type="function">
    <text evidence="6">ATPase that binds to both the 70S ribosome and the 50S ribosomal subunit in a nucleotide-independent manner.</text>
</comment>
<dbReference type="InterPro" id="IPR023192">
    <property type="entry name" value="TGS-like_dom_sf"/>
</dbReference>
<keyword evidence="2" id="KW-0479">Metal-binding</keyword>
<dbReference type="CDD" id="cd04867">
    <property type="entry name" value="TGS_YchF_OLA1"/>
    <property type="match status" value="1"/>
</dbReference>
<evidence type="ECO:0000313" key="10">
    <source>
        <dbReference type="EMBL" id="QED22891.1"/>
    </source>
</evidence>
<proteinExistence type="inferred from homology"/>
<dbReference type="GO" id="GO:0005525">
    <property type="term" value="F:GTP binding"/>
    <property type="evidence" value="ECO:0007669"/>
    <property type="project" value="InterPro"/>
</dbReference>
<keyword evidence="4 6" id="KW-0067">ATP-binding</keyword>
<dbReference type="OrthoDB" id="9810373at2"/>
<dbReference type="SUPFAM" id="SSF52540">
    <property type="entry name" value="P-loop containing nucleoside triphosphate hydrolases"/>
    <property type="match status" value="1"/>
</dbReference>
<dbReference type="InterPro" id="IPR004095">
    <property type="entry name" value="TGS"/>
</dbReference>
<evidence type="ECO:0000256" key="3">
    <source>
        <dbReference type="ARBA" id="ARBA00022741"/>
    </source>
</evidence>
<comment type="similarity">
    <text evidence="6">Belongs to the TRAFAC class OBG-HflX-like GTPase superfamily. OBG GTPase family. YchF/OLA1 subfamily.</text>
</comment>
<dbReference type="PIRSF" id="PIRSF006641">
    <property type="entry name" value="CHP00092"/>
    <property type="match status" value="1"/>
</dbReference>
<evidence type="ECO:0000256" key="2">
    <source>
        <dbReference type="ARBA" id="ARBA00022723"/>
    </source>
</evidence>
<keyword evidence="5" id="KW-0460">Magnesium</keyword>
<dbReference type="PROSITE" id="PS51710">
    <property type="entry name" value="G_OBG"/>
    <property type="match status" value="1"/>
</dbReference>
<dbReference type="Gene3D" id="3.40.50.300">
    <property type="entry name" value="P-loop containing nucleotide triphosphate hydrolases"/>
    <property type="match status" value="1"/>
</dbReference>
<dbReference type="CDD" id="cd01900">
    <property type="entry name" value="YchF"/>
    <property type="match status" value="1"/>
</dbReference>
<dbReference type="FunFam" id="1.10.150.300:FF:000001">
    <property type="entry name" value="Ribosome-binding ATPase YchF"/>
    <property type="match status" value="1"/>
</dbReference>
<evidence type="ECO:0000259" key="9">
    <source>
        <dbReference type="PROSITE" id="PS51880"/>
    </source>
</evidence>